<sequence>MTSCKKENQNIDIAYNFDADVETKEAVTKQSPEFNTYWYAGEAEVSSYKLEQARYGEIREGKAVLIYVTEDFLPNIQVKANNKKANSIPVLKLNAIKKFNTGVYPYSIMQSTFYPISNNQHAIKVSSSIQEWCGHVYAQLNNKKEFEIMSHSYFEGEADKNFKLKKSILENELWTQLRINPKSLPTGNLEIIPSFEYSRLRHAPIKAHKASATLTESTYSINYPEINRSLIIQFNPNFPHDILGWEETFKSGFGSNAKVLTTKASKLKTIKSAYWQKNSNKDEILRETLQLN</sequence>
<gene>
    <name evidence="1" type="ORF">GCM10023314_28150</name>
</gene>
<dbReference type="EMBL" id="BAABJJ010000039">
    <property type="protein sequence ID" value="GAA4952973.1"/>
    <property type="molecule type" value="Genomic_DNA"/>
</dbReference>
<proteinExistence type="predicted"/>
<name>A0ABP9GVT9_9FLAO</name>
<accession>A0ABP9GVT9</accession>
<comment type="caution">
    <text evidence="1">The sequence shown here is derived from an EMBL/GenBank/DDBJ whole genome shotgun (WGS) entry which is preliminary data.</text>
</comment>
<evidence type="ECO:0000313" key="2">
    <source>
        <dbReference type="Proteomes" id="UP001501302"/>
    </source>
</evidence>
<evidence type="ECO:0008006" key="3">
    <source>
        <dbReference type="Google" id="ProtNLM"/>
    </source>
</evidence>
<reference evidence="2" key="1">
    <citation type="journal article" date="2019" name="Int. J. Syst. Evol. Microbiol.">
        <title>The Global Catalogue of Microorganisms (GCM) 10K type strain sequencing project: providing services to taxonomists for standard genome sequencing and annotation.</title>
        <authorList>
            <consortium name="The Broad Institute Genomics Platform"/>
            <consortium name="The Broad Institute Genome Sequencing Center for Infectious Disease"/>
            <person name="Wu L."/>
            <person name="Ma J."/>
        </authorList>
    </citation>
    <scope>NUCLEOTIDE SEQUENCE [LARGE SCALE GENOMIC DNA]</scope>
    <source>
        <strain evidence="2">JCM 18285</strain>
    </source>
</reference>
<organism evidence="1 2">
    <name type="scientific">Algibacter agarivorans</name>
    <dbReference type="NCBI Taxonomy" id="1109741"/>
    <lineage>
        <taxon>Bacteria</taxon>
        <taxon>Pseudomonadati</taxon>
        <taxon>Bacteroidota</taxon>
        <taxon>Flavobacteriia</taxon>
        <taxon>Flavobacteriales</taxon>
        <taxon>Flavobacteriaceae</taxon>
        <taxon>Algibacter</taxon>
    </lineage>
</organism>
<dbReference type="Proteomes" id="UP001501302">
    <property type="component" value="Unassembled WGS sequence"/>
</dbReference>
<protein>
    <recommendedName>
        <fullName evidence="3">Septum formation inhibitor Maf</fullName>
    </recommendedName>
</protein>
<evidence type="ECO:0000313" key="1">
    <source>
        <dbReference type="EMBL" id="GAA4952973.1"/>
    </source>
</evidence>
<keyword evidence="2" id="KW-1185">Reference proteome</keyword>